<comment type="caution">
    <text evidence="1">The sequence shown here is derived from an EMBL/GenBank/DDBJ whole genome shotgun (WGS) entry which is preliminary data.</text>
</comment>
<protein>
    <submittedName>
        <fullName evidence="1">Uncharacterized protein</fullName>
    </submittedName>
</protein>
<reference evidence="1" key="1">
    <citation type="submission" date="2020-09" db="EMBL/GenBank/DDBJ databases">
        <title>Genome-Enabled Discovery of Anthraquinone Biosynthesis in Senna tora.</title>
        <authorList>
            <person name="Kang S.-H."/>
            <person name="Pandey R.P."/>
            <person name="Lee C.-M."/>
            <person name="Sim J.-S."/>
            <person name="Jeong J.-T."/>
            <person name="Choi B.-S."/>
            <person name="Jung M."/>
            <person name="Ginzburg D."/>
            <person name="Zhao K."/>
            <person name="Won S.Y."/>
            <person name="Oh T.-J."/>
            <person name="Yu Y."/>
            <person name="Kim N.-H."/>
            <person name="Lee O.R."/>
            <person name="Lee T.-H."/>
            <person name="Bashyal P."/>
            <person name="Kim T.-S."/>
            <person name="Lee W.-H."/>
            <person name="Kawkins C."/>
            <person name="Kim C.-K."/>
            <person name="Kim J.S."/>
            <person name="Ahn B.O."/>
            <person name="Rhee S.Y."/>
            <person name="Sohng J.K."/>
        </authorList>
    </citation>
    <scope>NUCLEOTIDE SEQUENCE</scope>
    <source>
        <tissue evidence="1">Leaf</tissue>
    </source>
</reference>
<evidence type="ECO:0000313" key="1">
    <source>
        <dbReference type="EMBL" id="KAF7824191.1"/>
    </source>
</evidence>
<sequence length="143" mass="16592">MTSKNFEVCYCLKDSPKTNNDLHGMITTEEDRDELYKECLAAPQGGGVRFMVTFFWYCTIILVAPHCATRFSLSAQAATEPWLKISSRIRRHRRYIVNCVLEMEWNEGNWKRRLPERGGKNSTVEEINEVGDDDNDDVRVVKK</sequence>
<keyword evidence="2" id="KW-1185">Reference proteome</keyword>
<dbReference type="Proteomes" id="UP000634136">
    <property type="component" value="Unassembled WGS sequence"/>
</dbReference>
<proteinExistence type="predicted"/>
<organism evidence="1 2">
    <name type="scientific">Senna tora</name>
    <dbReference type="NCBI Taxonomy" id="362788"/>
    <lineage>
        <taxon>Eukaryota</taxon>
        <taxon>Viridiplantae</taxon>
        <taxon>Streptophyta</taxon>
        <taxon>Embryophyta</taxon>
        <taxon>Tracheophyta</taxon>
        <taxon>Spermatophyta</taxon>
        <taxon>Magnoliopsida</taxon>
        <taxon>eudicotyledons</taxon>
        <taxon>Gunneridae</taxon>
        <taxon>Pentapetalae</taxon>
        <taxon>rosids</taxon>
        <taxon>fabids</taxon>
        <taxon>Fabales</taxon>
        <taxon>Fabaceae</taxon>
        <taxon>Caesalpinioideae</taxon>
        <taxon>Cassia clade</taxon>
        <taxon>Senna</taxon>
    </lineage>
</organism>
<dbReference type="AlphaFoldDB" id="A0A834TNH6"/>
<accession>A0A834TNH6</accession>
<evidence type="ECO:0000313" key="2">
    <source>
        <dbReference type="Proteomes" id="UP000634136"/>
    </source>
</evidence>
<name>A0A834TNH6_9FABA</name>
<gene>
    <name evidence="1" type="ORF">G2W53_022335</name>
</gene>
<dbReference type="EMBL" id="JAAIUW010000007">
    <property type="protein sequence ID" value="KAF7824191.1"/>
    <property type="molecule type" value="Genomic_DNA"/>
</dbReference>